<keyword evidence="3" id="KW-1185">Reference proteome</keyword>
<proteinExistence type="predicted"/>
<evidence type="ECO:0000313" key="3">
    <source>
        <dbReference type="Proteomes" id="UP000019205"/>
    </source>
</evidence>
<dbReference type="Proteomes" id="UP000019205">
    <property type="component" value="Chromosome"/>
</dbReference>
<reference evidence="2 3" key="1">
    <citation type="journal article" date="2007" name="Proc. Natl. Acad. Sci. U.S.A.">
        <title>Characterization of a marine gammaproteobacterium capable of aerobic anoxygenic photosynthesis.</title>
        <authorList>
            <person name="Fuchs B.M."/>
            <person name="Spring S."/>
            <person name="Teeling H."/>
            <person name="Quast C."/>
            <person name="Wulf J."/>
            <person name="Schattenhofer M."/>
            <person name="Yan S."/>
            <person name="Ferriera S."/>
            <person name="Johnson J."/>
            <person name="Glockner F.O."/>
            <person name="Amann R."/>
        </authorList>
    </citation>
    <scope>NUCLEOTIDE SEQUENCE [LARGE SCALE GENOMIC DNA]</scope>
    <source>
        <strain evidence="2">KT71</strain>
    </source>
</reference>
<protein>
    <submittedName>
        <fullName evidence="2">Tetratricopeptide repeat protein</fullName>
    </submittedName>
</protein>
<comment type="caution">
    <text evidence="2">The sequence shown here is derived from an EMBL/GenBank/DDBJ whole genome shotgun (WGS) entry which is preliminary data.</text>
</comment>
<accession>A4A5U0</accession>
<gene>
    <name evidence="2" type="ORF">KT71_00380</name>
</gene>
<dbReference type="STRING" id="314285.KT71_00380"/>
<name>A4A5U0_9GAMM</name>
<evidence type="ECO:0000256" key="1">
    <source>
        <dbReference type="SAM" id="SignalP"/>
    </source>
</evidence>
<dbReference type="EMBL" id="AAOA02000002">
    <property type="protein sequence ID" value="EAQ98387.2"/>
    <property type="molecule type" value="Genomic_DNA"/>
</dbReference>
<sequence length="294" mass="32796">MRRPTSMIFWAASAATFLGISTASAHSGGHNQMEQAREAERVHHFEQAEHHLREILEDRPQDAQAWLTLASLETVRGDMDDARIACGEAARHFDLLVAMACRGRIALAGGEDRLEALRGLMLGLEHSTMVHRQDPLAQWAWGVAAELAVAEGLTALGDRLFERALIAHPAIHLQAAYLDHLLATDRADRVVAETSAEEQELAIKLRRVLALVELEGEDAPSAPIEELHHQFQRWMAEGDFTHGREMAMFYLDVMPRPALAIVAATRNLKFQREVEDQRLFARAGGEELPQRLSD</sequence>
<dbReference type="SUPFAM" id="SSF48452">
    <property type="entry name" value="TPR-like"/>
    <property type="match status" value="1"/>
</dbReference>
<keyword evidence="1" id="KW-0732">Signal</keyword>
<feature type="chain" id="PRO_5002664166" evidence="1">
    <location>
        <begin position="26"/>
        <end position="294"/>
    </location>
</feature>
<dbReference type="OrthoDB" id="9777400at2"/>
<organism evidence="2 3">
    <name type="scientific">Congregibacter litoralis KT71</name>
    <dbReference type="NCBI Taxonomy" id="314285"/>
    <lineage>
        <taxon>Bacteria</taxon>
        <taxon>Pseudomonadati</taxon>
        <taxon>Pseudomonadota</taxon>
        <taxon>Gammaproteobacteria</taxon>
        <taxon>Cellvibrionales</taxon>
        <taxon>Halieaceae</taxon>
        <taxon>Congregibacter</taxon>
    </lineage>
</organism>
<dbReference type="HOGENOM" id="CLU_945647_0_0_6"/>
<dbReference type="AlphaFoldDB" id="A4A5U0"/>
<feature type="signal peptide" evidence="1">
    <location>
        <begin position="1"/>
        <end position="25"/>
    </location>
</feature>
<dbReference type="InterPro" id="IPR011990">
    <property type="entry name" value="TPR-like_helical_dom_sf"/>
</dbReference>
<dbReference type="RefSeq" id="WP_023660004.1">
    <property type="nucleotide sequence ID" value="NZ_CM002299.1"/>
</dbReference>
<evidence type="ECO:0000313" key="2">
    <source>
        <dbReference type="EMBL" id="EAQ98387.2"/>
    </source>
</evidence>
<dbReference type="eggNOG" id="COG3063">
    <property type="taxonomic scope" value="Bacteria"/>
</dbReference>
<dbReference type="Gene3D" id="1.25.40.10">
    <property type="entry name" value="Tetratricopeptide repeat domain"/>
    <property type="match status" value="1"/>
</dbReference>
<reference evidence="2 3" key="2">
    <citation type="journal article" date="2009" name="PLoS ONE">
        <title>The photosynthetic apparatus and its regulation in the aerobic gammaproteobacterium Congregibacter litoralis gen. nov., sp. nov.</title>
        <authorList>
            <person name="Spring S."/>
            <person name="Lunsdorf H."/>
            <person name="Fuchs B.M."/>
            <person name="Tindall B.J."/>
        </authorList>
    </citation>
    <scope>NUCLEOTIDE SEQUENCE [LARGE SCALE GENOMIC DNA]</scope>
    <source>
        <strain evidence="2">KT71</strain>
    </source>
</reference>